<feature type="compositionally biased region" description="Acidic residues" evidence="5">
    <location>
        <begin position="399"/>
        <end position="412"/>
    </location>
</feature>
<keyword evidence="8" id="KW-1185">Reference proteome</keyword>
<feature type="region of interest" description="Disordered" evidence="5">
    <location>
        <begin position="298"/>
        <end position="318"/>
    </location>
</feature>
<feature type="region of interest" description="Disordered" evidence="5">
    <location>
        <begin position="391"/>
        <end position="435"/>
    </location>
</feature>
<dbReference type="PANTHER" id="PTHR46498">
    <property type="entry name" value="GTP-BINDING PROTEIN 8"/>
    <property type="match status" value="1"/>
</dbReference>
<dbReference type="PROSITE" id="PS51706">
    <property type="entry name" value="G_ENGB"/>
    <property type="match status" value="1"/>
</dbReference>
<name>A0A4R8TR99_9PEZI</name>
<feature type="region of interest" description="Disordered" evidence="5">
    <location>
        <begin position="68"/>
        <end position="105"/>
    </location>
</feature>
<evidence type="ECO:0000313" key="7">
    <source>
        <dbReference type="EMBL" id="TEA21121.1"/>
    </source>
</evidence>
<dbReference type="InterPro" id="IPR006073">
    <property type="entry name" value="GTP-bd"/>
</dbReference>
<evidence type="ECO:0000313" key="8">
    <source>
        <dbReference type="Proteomes" id="UP000295604"/>
    </source>
</evidence>
<dbReference type="GO" id="GO:0005525">
    <property type="term" value="F:GTP binding"/>
    <property type="evidence" value="ECO:0007669"/>
    <property type="project" value="UniProtKB-KW"/>
</dbReference>
<dbReference type="InterPro" id="IPR030393">
    <property type="entry name" value="G_ENGB_dom"/>
</dbReference>
<feature type="compositionally biased region" description="Basic and acidic residues" evidence="5">
    <location>
        <begin position="298"/>
        <end position="309"/>
    </location>
</feature>
<dbReference type="GO" id="GO:0005739">
    <property type="term" value="C:mitochondrion"/>
    <property type="evidence" value="ECO:0007669"/>
    <property type="project" value="TreeGrafter"/>
</dbReference>
<protein>
    <submittedName>
        <fullName evidence="7">Putative GTP-binding protein EngB</fullName>
    </submittedName>
</protein>
<evidence type="ECO:0000256" key="1">
    <source>
        <dbReference type="ARBA" id="ARBA00022723"/>
    </source>
</evidence>
<evidence type="ECO:0000256" key="3">
    <source>
        <dbReference type="ARBA" id="ARBA00022842"/>
    </source>
</evidence>
<keyword evidence="4" id="KW-0342">GTP-binding</keyword>
<sequence>MRPDRDCGNREGKDSFFGEHGVREDKFPPRSVKRPQNTAPSMLPVLPERELAKIISMDSIREARSMYFSPPTHRPLTTSETTAPSSTADGGSIITSSSRSAGHDRASRYILDPPATFLYGAYNFKDHPVNTTTPEICVLGASNVGKSTFVNALTGIGPGSRELARISARPGATRAMNAFGIGDLRPLPHRTPSSPKAFGEQAPRHGMVLVDTPGYGFASRKDWGKMVLDYLQKRTMLRGAVLLLAAEKGVTAQDEMAIRLLAGSGCPAMVVFTKLDKIAGRKGSEGFAQRLRDAERTLTRAGLGRRDRGSGSGSSGGWSGGIWLTSAAAQMGKQSAKGHFGGSGGMEGVRMEVLRMAGLYSYVTGEKNRDRVKPAESPSTVVSMASATSVGGAAKAREEDEVAEEIVDEAEIEPVRVEPGKAVESDPAKWSGEEVSFEELEKKFGDWSS</sequence>
<keyword evidence="3" id="KW-0460">Magnesium</keyword>
<accession>A0A4R8TR99</accession>
<feature type="compositionally biased region" description="Low complexity" evidence="5">
    <location>
        <begin position="77"/>
        <end position="88"/>
    </location>
</feature>
<reference evidence="7 8" key="1">
    <citation type="submission" date="2018-11" db="EMBL/GenBank/DDBJ databases">
        <title>Genome sequence and assembly of Colletotrichum sidae.</title>
        <authorList>
            <person name="Gan P."/>
            <person name="Shirasu K."/>
        </authorList>
    </citation>
    <scope>NUCLEOTIDE SEQUENCE [LARGE SCALE GENOMIC DNA]</scope>
    <source>
        <strain evidence="7 8">CBS 518.97</strain>
    </source>
</reference>
<dbReference type="SUPFAM" id="SSF52540">
    <property type="entry name" value="P-loop containing nucleoside triphosphate hydrolases"/>
    <property type="match status" value="1"/>
</dbReference>
<dbReference type="EMBL" id="QAPF01000023">
    <property type="protein sequence ID" value="TEA21121.1"/>
    <property type="molecule type" value="Genomic_DNA"/>
</dbReference>
<dbReference type="Proteomes" id="UP000295604">
    <property type="component" value="Unassembled WGS sequence"/>
</dbReference>
<evidence type="ECO:0000256" key="4">
    <source>
        <dbReference type="ARBA" id="ARBA00023134"/>
    </source>
</evidence>
<comment type="caution">
    <text evidence="7">The sequence shown here is derived from an EMBL/GenBank/DDBJ whole genome shotgun (WGS) entry which is preliminary data.</text>
</comment>
<feature type="compositionally biased region" description="Basic and acidic residues" evidence="5">
    <location>
        <begin position="1"/>
        <end position="28"/>
    </location>
</feature>
<dbReference type="AlphaFoldDB" id="A0A4R8TR99"/>
<dbReference type="Pfam" id="PF01926">
    <property type="entry name" value="MMR_HSR1"/>
    <property type="match status" value="1"/>
</dbReference>
<evidence type="ECO:0000256" key="2">
    <source>
        <dbReference type="ARBA" id="ARBA00022741"/>
    </source>
</evidence>
<evidence type="ECO:0000256" key="5">
    <source>
        <dbReference type="SAM" id="MobiDB-lite"/>
    </source>
</evidence>
<gene>
    <name evidence="7" type="primary">engB</name>
    <name evidence="7" type="ORF">C8034_v002509</name>
</gene>
<evidence type="ECO:0000259" key="6">
    <source>
        <dbReference type="PROSITE" id="PS51706"/>
    </source>
</evidence>
<keyword evidence="2" id="KW-0547">Nucleotide-binding</keyword>
<dbReference type="GO" id="GO:0046872">
    <property type="term" value="F:metal ion binding"/>
    <property type="evidence" value="ECO:0007669"/>
    <property type="project" value="UniProtKB-KW"/>
</dbReference>
<organism evidence="7 8">
    <name type="scientific">Colletotrichum sidae</name>
    <dbReference type="NCBI Taxonomy" id="1347389"/>
    <lineage>
        <taxon>Eukaryota</taxon>
        <taxon>Fungi</taxon>
        <taxon>Dikarya</taxon>
        <taxon>Ascomycota</taxon>
        <taxon>Pezizomycotina</taxon>
        <taxon>Sordariomycetes</taxon>
        <taxon>Hypocreomycetidae</taxon>
        <taxon>Glomerellales</taxon>
        <taxon>Glomerellaceae</taxon>
        <taxon>Colletotrichum</taxon>
        <taxon>Colletotrichum orbiculare species complex</taxon>
    </lineage>
</organism>
<dbReference type="InterPro" id="IPR052279">
    <property type="entry name" value="EngB_GTPase"/>
</dbReference>
<dbReference type="Gene3D" id="3.40.50.300">
    <property type="entry name" value="P-loop containing nucleotide triphosphate hydrolases"/>
    <property type="match status" value="1"/>
</dbReference>
<feature type="domain" description="EngB-type G" evidence="6">
    <location>
        <begin position="132"/>
        <end position="334"/>
    </location>
</feature>
<proteinExistence type="predicted"/>
<dbReference type="PANTHER" id="PTHR46498:SF1">
    <property type="entry name" value="GTP-BINDING PROTEIN 8"/>
    <property type="match status" value="1"/>
</dbReference>
<dbReference type="CDD" id="cd01876">
    <property type="entry name" value="YihA_EngB"/>
    <property type="match status" value="1"/>
</dbReference>
<feature type="compositionally biased region" description="Basic and acidic residues" evidence="5">
    <location>
        <begin position="413"/>
        <end position="427"/>
    </location>
</feature>
<keyword evidence="1" id="KW-0479">Metal-binding</keyword>
<dbReference type="InterPro" id="IPR027417">
    <property type="entry name" value="P-loop_NTPase"/>
</dbReference>
<feature type="region of interest" description="Disordered" evidence="5">
    <location>
        <begin position="1"/>
        <end position="41"/>
    </location>
</feature>